<protein>
    <submittedName>
        <fullName evidence="1">Uncharacterized protein</fullName>
    </submittedName>
</protein>
<evidence type="ECO:0000313" key="1">
    <source>
        <dbReference type="EMBL" id="KKU89686.1"/>
    </source>
</evidence>
<sequence>MGGSMDQQARQKYMALAVLVNGRNLNRAQFCATLRRISSIDDLLFVLDRITDATALRRGLNVFVHHKDFTLRALFVILPKTHYFDHGDLLGDALLRHKDFSQNNLCAFLEKASAEVVTHVLCHLAQDQRHQPLLINLFQSHLCNGYGQEIAAAIVCHPIPVEQLHELITETVIMDTKLIFAVAAAQIEDLAVDVLRSFFRTIEGAELREVTFIDATHISAGETFLILLTETEFEGTRKACLQKLEQCPLSIATIEYWLRCAEQRGQSDAVNWFNLLLSRRYAHLSTPQLLDILIDLNNGDQRYMINSILAGRTDQLRAIANIEQ</sequence>
<comment type="caution">
    <text evidence="1">The sequence shown here is derived from an EMBL/GenBank/DDBJ whole genome shotgun (WGS) entry which is preliminary data.</text>
</comment>
<accession>A0A0G1U6C3</accession>
<organism evidence="1 2">
    <name type="scientific">Candidatus Wolfebacteria bacterium GW2011_GWA2_47_9b</name>
    <dbReference type="NCBI Taxonomy" id="1619005"/>
    <lineage>
        <taxon>Bacteria</taxon>
        <taxon>Candidatus Wolfeibacteriota</taxon>
    </lineage>
</organism>
<dbReference type="Proteomes" id="UP000033882">
    <property type="component" value="Unassembled WGS sequence"/>
</dbReference>
<name>A0A0G1U6C3_9BACT</name>
<dbReference type="PATRIC" id="fig|1619005.3.peg.604"/>
<proteinExistence type="predicted"/>
<dbReference type="AlphaFoldDB" id="A0A0G1U6C3"/>
<reference evidence="1 2" key="1">
    <citation type="journal article" date="2015" name="Nature">
        <title>rRNA introns, odd ribosomes, and small enigmatic genomes across a large radiation of phyla.</title>
        <authorList>
            <person name="Brown C.T."/>
            <person name="Hug L.A."/>
            <person name="Thomas B.C."/>
            <person name="Sharon I."/>
            <person name="Castelle C.J."/>
            <person name="Singh A."/>
            <person name="Wilkins M.J."/>
            <person name="Williams K.H."/>
            <person name="Banfield J.F."/>
        </authorList>
    </citation>
    <scope>NUCLEOTIDE SEQUENCE [LARGE SCALE GENOMIC DNA]</scope>
</reference>
<gene>
    <name evidence="1" type="ORF">UY19_C0010G0019</name>
</gene>
<evidence type="ECO:0000313" key="2">
    <source>
        <dbReference type="Proteomes" id="UP000033882"/>
    </source>
</evidence>
<dbReference type="EMBL" id="LCPB01000010">
    <property type="protein sequence ID" value="KKU89686.1"/>
    <property type="molecule type" value="Genomic_DNA"/>
</dbReference>